<sequence length="310" mass="33511">MQIILVSRAGKVPRTLDLTNPRLRWRVWGMGAAMVLALASVGAGFALAVASPRDRALAEINALHQQIKTQNQQLGDLRDDAHRQMDALAIKLGQLQAQATRLNALGERLVQVGKLDNNEFNFDQPPPVGGVEVTDGSSAYALPQTLDAGINQLATQFETQQAQLSAMQSLLLNARIDSNLKPTGMPADGYISSYFGVRTDPFDGLAARHTGLDIAVPYGSPVHTVAEGMVTYAGVRNGYGNVVEIDHGNGYMTRYAHNSKLLVHPGQHVRVGDEIAEAGSTGRSTGSHVHFEVWHNGRVVNPLAYVKNHR</sequence>
<dbReference type="EMBL" id="QRBE01000001">
    <property type="protein sequence ID" value="RDS84431.1"/>
    <property type="molecule type" value="Genomic_DNA"/>
</dbReference>
<dbReference type="InterPro" id="IPR016047">
    <property type="entry name" value="M23ase_b-sheet_dom"/>
</dbReference>
<evidence type="ECO:0000313" key="4">
    <source>
        <dbReference type="EMBL" id="RDS84431.1"/>
    </source>
</evidence>
<evidence type="ECO:0000256" key="2">
    <source>
        <dbReference type="SAM" id="Phobius"/>
    </source>
</evidence>
<dbReference type="Gene3D" id="2.70.70.10">
    <property type="entry name" value="Glucose Permease (Domain IIA)"/>
    <property type="match status" value="1"/>
</dbReference>
<protein>
    <submittedName>
        <fullName evidence="4">M23 family peptidase</fullName>
    </submittedName>
</protein>
<feature type="coiled-coil region" evidence="1">
    <location>
        <begin position="53"/>
        <end position="98"/>
    </location>
</feature>
<dbReference type="InterPro" id="IPR050570">
    <property type="entry name" value="Cell_wall_metabolism_enzyme"/>
</dbReference>
<keyword evidence="1" id="KW-0175">Coiled coil</keyword>
<keyword evidence="5" id="KW-1185">Reference proteome</keyword>
<dbReference type="RefSeq" id="WP_115493468.1">
    <property type="nucleotide sequence ID" value="NZ_QRBE01000001.1"/>
</dbReference>
<evidence type="ECO:0000313" key="5">
    <source>
        <dbReference type="Proteomes" id="UP000254258"/>
    </source>
</evidence>
<feature type="transmembrane region" description="Helical" evidence="2">
    <location>
        <begin position="27"/>
        <end position="50"/>
    </location>
</feature>
<accession>A0A370X845</accession>
<name>A0A370X845_9GAMM</name>
<comment type="caution">
    <text evidence="4">The sequence shown here is derived from an EMBL/GenBank/DDBJ whole genome shotgun (WGS) entry which is preliminary data.</text>
</comment>
<feature type="domain" description="M23ase beta-sheet core" evidence="3">
    <location>
        <begin position="208"/>
        <end position="302"/>
    </location>
</feature>
<proteinExistence type="predicted"/>
<gene>
    <name evidence="4" type="ORF">DWU98_00145</name>
</gene>
<evidence type="ECO:0000256" key="1">
    <source>
        <dbReference type="SAM" id="Coils"/>
    </source>
</evidence>
<dbReference type="Proteomes" id="UP000254258">
    <property type="component" value="Unassembled WGS sequence"/>
</dbReference>
<dbReference type="PANTHER" id="PTHR21666:SF291">
    <property type="entry name" value="STAGE II SPORULATION PROTEIN Q"/>
    <property type="match status" value="1"/>
</dbReference>
<evidence type="ECO:0000259" key="3">
    <source>
        <dbReference type="Pfam" id="PF01551"/>
    </source>
</evidence>
<dbReference type="InterPro" id="IPR011055">
    <property type="entry name" value="Dup_hybrid_motif"/>
</dbReference>
<keyword evidence="2" id="KW-0812">Transmembrane</keyword>
<organism evidence="4 5">
    <name type="scientific">Dyella monticola</name>
    <dbReference type="NCBI Taxonomy" id="1927958"/>
    <lineage>
        <taxon>Bacteria</taxon>
        <taxon>Pseudomonadati</taxon>
        <taxon>Pseudomonadota</taxon>
        <taxon>Gammaproteobacteria</taxon>
        <taxon>Lysobacterales</taxon>
        <taxon>Rhodanobacteraceae</taxon>
        <taxon>Dyella</taxon>
    </lineage>
</organism>
<dbReference type="Pfam" id="PF01551">
    <property type="entry name" value="Peptidase_M23"/>
    <property type="match status" value="1"/>
</dbReference>
<reference evidence="4 5" key="1">
    <citation type="submission" date="2018-07" db="EMBL/GenBank/DDBJ databases">
        <title>Dyella monticola sp. nov. and Dyella psychrodurans sp. nov. isolated from monsoon evergreen broad-leaved forest soil of Dinghu Mountain, China.</title>
        <authorList>
            <person name="Gao Z."/>
            <person name="Qiu L."/>
        </authorList>
    </citation>
    <scope>NUCLEOTIDE SEQUENCE [LARGE SCALE GENOMIC DNA]</scope>
    <source>
        <strain evidence="4 5">4G-K06</strain>
    </source>
</reference>
<dbReference type="PANTHER" id="PTHR21666">
    <property type="entry name" value="PEPTIDASE-RELATED"/>
    <property type="match status" value="1"/>
</dbReference>
<dbReference type="AlphaFoldDB" id="A0A370X845"/>
<dbReference type="GO" id="GO:0004222">
    <property type="term" value="F:metalloendopeptidase activity"/>
    <property type="evidence" value="ECO:0007669"/>
    <property type="project" value="TreeGrafter"/>
</dbReference>
<keyword evidence="2" id="KW-0472">Membrane</keyword>
<dbReference type="SUPFAM" id="SSF51261">
    <property type="entry name" value="Duplicated hybrid motif"/>
    <property type="match status" value="1"/>
</dbReference>
<dbReference type="OrthoDB" id="9815245at2"/>
<dbReference type="FunFam" id="2.70.70.10:FF:000006">
    <property type="entry name" value="M23 family peptidase"/>
    <property type="match status" value="1"/>
</dbReference>
<keyword evidence="2" id="KW-1133">Transmembrane helix</keyword>
<dbReference type="CDD" id="cd12797">
    <property type="entry name" value="M23_peptidase"/>
    <property type="match status" value="1"/>
</dbReference>